<feature type="compositionally biased region" description="Polar residues" evidence="1">
    <location>
        <begin position="27"/>
        <end position="36"/>
    </location>
</feature>
<dbReference type="EMBL" id="CAJOAY010002031">
    <property type="protein sequence ID" value="CAF3913413.1"/>
    <property type="molecule type" value="Genomic_DNA"/>
</dbReference>
<evidence type="ECO:0000313" key="2">
    <source>
        <dbReference type="EMBL" id="CAF1362443.1"/>
    </source>
</evidence>
<comment type="caution">
    <text evidence="2">The sequence shown here is derived from an EMBL/GenBank/DDBJ whole genome shotgun (WGS) entry which is preliminary data.</text>
</comment>
<accession>A0A815I2R8</accession>
<feature type="compositionally biased region" description="Acidic residues" evidence="1">
    <location>
        <begin position="17"/>
        <end position="26"/>
    </location>
</feature>
<sequence length="91" mass="10884">MRRERVIRISRSSDQNFDSDEDDSIMEETQMSVDQPNSKRKLTDESDSSTTNTQITTDQSKLRIPSTRKRQRPPRYRDSSFYFQILEKVYE</sequence>
<organism evidence="2 4">
    <name type="scientific">Adineta steineri</name>
    <dbReference type="NCBI Taxonomy" id="433720"/>
    <lineage>
        <taxon>Eukaryota</taxon>
        <taxon>Metazoa</taxon>
        <taxon>Spiralia</taxon>
        <taxon>Gnathifera</taxon>
        <taxon>Rotifera</taxon>
        <taxon>Eurotatoria</taxon>
        <taxon>Bdelloidea</taxon>
        <taxon>Adinetida</taxon>
        <taxon>Adinetidae</taxon>
        <taxon>Adineta</taxon>
    </lineage>
</organism>
<proteinExistence type="predicted"/>
<dbReference type="Proteomes" id="UP000663891">
    <property type="component" value="Unassembled WGS sequence"/>
</dbReference>
<dbReference type="AlphaFoldDB" id="A0A815I2R8"/>
<protein>
    <submittedName>
        <fullName evidence="2">Uncharacterized protein</fullName>
    </submittedName>
</protein>
<evidence type="ECO:0000256" key="1">
    <source>
        <dbReference type="SAM" id="MobiDB-lite"/>
    </source>
</evidence>
<reference evidence="2" key="1">
    <citation type="submission" date="2021-02" db="EMBL/GenBank/DDBJ databases">
        <authorList>
            <person name="Nowell W R."/>
        </authorList>
    </citation>
    <scope>NUCLEOTIDE SEQUENCE</scope>
</reference>
<feature type="region of interest" description="Disordered" evidence="1">
    <location>
        <begin position="1"/>
        <end position="78"/>
    </location>
</feature>
<gene>
    <name evidence="3" type="ORF">OKA104_LOCUS24850</name>
    <name evidence="2" type="ORF">VCS650_LOCUS34389</name>
</gene>
<name>A0A815I2R8_9BILA</name>
<feature type="compositionally biased region" description="Polar residues" evidence="1">
    <location>
        <begin position="48"/>
        <end position="59"/>
    </location>
</feature>
<dbReference type="Proteomes" id="UP000663881">
    <property type="component" value="Unassembled WGS sequence"/>
</dbReference>
<evidence type="ECO:0000313" key="3">
    <source>
        <dbReference type="EMBL" id="CAF3913413.1"/>
    </source>
</evidence>
<dbReference type="EMBL" id="CAJNON010000719">
    <property type="protein sequence ID" value="CAF1362443.1"/>
    <property type="molecule type" value="Genomic_DNA"/>
</dbReference>
<evidence type="ECO:0000313" key="4">
    <source>
        <dbReference type="Proteomes" id="UP000663891"/>
    </source>
</evidence>